<dbReference type="EMBL" id="JANEYG010000043">
    <property type="protein sequence ID" value="KAJ8916358.1"/>
    <property type="molecule type" value="Genomic_DNA"/>
</dbReference>
<evidence type="ECO:0000256" key="1">
    <source>
        <dbReference type="ARBA" id="ARBA00004123"/>
    </source>
</evidence>
<reference evidence="2 3" key="1">
    <citation type="journal article" date="2023" name="Insect Mol. Biol.">
        <title>Genome sequencing provides insights into the evolution of gene families encoding plant cell wall-degrading enzymes in longhorned beetles.</title>
        <authorList>
            <person name="Shin N.R."/>
            <person name="Okamura Y."/>
            <person name="Kirsch R."/>
            <person name="Pauchet Y."/>
        </authorList>
    </citation>
    <scope>NUCLEOTIDE SEQUENCE [LARGE SCALE GENOMIC DNA]</scope>
    <source>
        <strain evidence="2">EAD_L_NR</strain>
    </source>
</reference>
<dbReference type="PANTHER" id="PTHR47326:SF1">
    <property type="entry name" value="HTH PSQ-TYPE DOMAIN-CONTAINING PROTEIN"/>
    <property type="match status" value="1"/>
</dbReference>
<dbReference type="Pfam" id="PF13384">
    <property type="entry name" value="HTH_23"/>
    <property type="match status" value="1"/>
</dbReference>
<comment type="caution">
    <text evidence="2">The sequence shown here is derived from an EMBL/GenBank/DDBJ whole genome shotgun (WGS) entry which is preliminary data.</text>
</comment>
<protein>
    <recommendedName>
        <fullName evidence="4">Transposase</fullName>
    </recommendedName>
</protein>
<evidence type="ECO:0008006" key="4">
    <source>
        <dbReference type="Google" id="ProtNLM"/>
    </source>
</evidence>
<dbReference type="GO" id="GO:0005634">
    <property type="term" value="C:nucleus"/>
    <property type="evidence" value="ECO:0007669"/>
    <property type="project" value="UniProtKB-SubCell"/>
</dbReference>
<keyword evidence="3" id="KW-1185">Reference proteome</keyword>
<dbReference type="Proteomes" id="UP001159042">
    <property type="component" value="Unassembled WGS sequence"/>
</dbReference>
<accession>A0AAV8VQ57</accession>
<dbReference type="AlphaFoldDB" id="A0AAV8VQ57"/>
<dbReference type="PANTHER" id="PTHR47326">
    <property type="entry name" value="TRANSPOSABLE ELEMENT TC3 TRANSPOSASE-LIKE PROTEIN"/>
    <property type="match status" value="1"/>
</dbReference>
<comment type="subcellular location">
    <subcellularLocation>
        <location evidence="1">Nucleus</location>
    </subcellularLocation>
</comment>
<proteinExistence type="predicted"/>
<sequence>MPLYLQESLRIEVLMMIGYGEQVRGQAEVAVLFSENHPELPPISQDLCTDLGHVRDVKRQRQPRINEKDKLNVLLEYQEHSVSPARKVAREHGVSHTTVRKWLKEAKMHPYKIQLVHELNENDPDRRVEYSLVVLFPNEVDDDLMDERLWFQQDGAPPHFALINRPVEN</sequence>
<dbReference type="InterPro" id="IPR009057">
    <property type="entry name" value="Homeodomain-like_sf"/>
</dbReference>
<dbReference type="SUPFAM" id="SSF46689">
    <property type="entry name" value="Homeodomain-like"/>
    <property type="match status" value="1"/>
</dbReference>
<name>A0AAV8VQ57_9CUCU</name>
<evidence type="ECO:0000313" key="2">
    <source>
        <dbReference type="EMBL" id="KAJ8916358.1"/>
    </source>
</evidence>
<evidence type="ECO:0000313" key="3">
    <source>
        <dbReference type="Proteomes" id="UP001159042"/>
    </source>
</evidence>
<gene>
    <name evidence="2" type="ORF">NQ315_005055</name>
</gene>
<organism evidence="2 3">
    <name type="scientific">Exocentrus adspersus</name>
    <dbReference type="NCBI Taxonomy" id="1586481"/>
    <lineage>
        <taxon>Eukaryota</taxon>
        <taxon>Metazoa</taxon>
        <taxon>Ecdysozoa</taxon>
        <taxon>Arthropoda</taxon>
        <taxon>Hexapoda</taxon>
        <taxon>Insecta</taxon>
        <taxon>Pterygota</taxon>
        <taxon>Neoptera</taxon>
        <taxon>Endopterygota</taxon>
        <taxon>Coleoptera</taxon>
        <taxon>Polyphaga</taxon>
        <taxon>Cucujiformia</taxon>
        <taxon>Chrysomeloidea</taxon>
        <taxon>Cerambycidae</taxon>
        <taxon>Lamiinae</taxon>
        <taxon>Acanthocinini</taxon>
        <taxon>Exocentrus</taxon>
    </lineage>
</organism>